<gene>
    <name evidence="7" type="ORF">CLV43_106328</name>
</gene>
<dbReference type="PANTHER" id="PTHR23513">
    <property type="entry name" value="INTEGRAL MEMBRANE EFFLUX PROTEIN-RELATED"/>
    <property type="match status" value="1"/>
</dbReference>
<evidence type="ECO:0000256" key="1">
    <source>
        <dbReference type="ARBA" id="ARBA00004651"/>
    </source>
</evidence>
<keyword evidence="4 6" id="KW-1133">Transmembrane helix</keyword>
<dbReference type="Pfam" id="PF07690">
    <property type="entry name" value="MFS_1"/>
    <property type="match status" value="1"/>
</dbReference>
<dbReference type="EMBL" id="PVTF01000006">
    <property type="protein sequence ID" value="PRY40587.1"/>
    <property type="molecule type" value="Genomic_DNA"/>
</dbReference>
<evidence type="ECO:0000256" key="4">
    <source>
        <dbReference type="ARBA" id="ARBA00022989"/>
    </source>
</evidence>
<keyword evidence="2" id="KW-1003">Cell membrane</keyword>
<feature type="transmembrane region" description="Helical" evidence="6">
    <location>
        <begin position="369"/>
        <end position="390"/>
    </location>
</feature>
<dbReference type="AlphaFoldDB" id="A0A2T0T4J7"/>
<dbReference type="SUPFAM" id="SSF103473">
    <property type="entry name" value="MFS general substrate transporter"/>
    <property type="match status" value="1"/>
</dbReference>
<dbReference type="Gene3D" id="1.20.1250.20">
    <property type="entry name" value="MFS general substrate transporter like domains"/>
    <property type="match status" value="1"/>
</dbReference>
<feature type="transmembrane region" description="Helical" evidence="6">
    <location>
        <begin position="283"/>
        <end position="305"/>
    </location>
</feature>
<feature type="transmembrane region" description="Helical" evidence="6">
    <location>
        <begin position="76"/>
        <end position="95"/>
    </location>
</feature>
<evidence type="ECO:0000313" key="7">
    <source>
        <dbReference type="EMBL" id="PRY40587.1"/>
    </source>
</evidence>
<keyword evidence="3 6" id="KW-0812">Transmembrane</keyword>
<comment type="subcellular location">
    <subcellularLocation>
        <location evidence="1">Cell membrane</location>
        <topology evidence="1">Multi-pass membrane protein</topology>
    </subcellularLocation>
</comment>
<evidence type="ECO:0000313" key="8">
    <source>
        <dbReference type="Proteomes" id="UP000239494"/>
    </source>
</evidence>
<keyword evidence="5 6" id="KW-0472">Membrane</keyword>
<feature type="transmembrane region" description="Helical" evidence="6">
    <location>
        <begin position="12"/>
        <end position="39"/>
    </location>
</feature>
<accession>A0A2T0T4J7</accession>
<feature type="transmembrane region" description="Helical" evidence="6">
    <location>
        <begin position="215"/>
        <end position="238"/>
    </location>
</feature>
<evidence type="ECO:0000256" key="5">
    <source>
        <dbReference type="ARBA" id="ARBA00023136"/>
    </source>
</evidence>
<protein>
    <submittedName>
        <fullName evidence="7">Putative MFS family arabinose efflux permease</fullName>
    </submittedName>
</protein>
<reference evidence="7 8" key="1">
    <citation type="submission" date="2018-03" db="EMBL/GenBank/DDBJ databases">
        <title>Genomic Encyclopedia of Archaeal and Bacterial Type Strains, Phase II (KMG-II): from individual species to whole genera.</title>
        <authorList>
            <person name="Goeker M."/>
        </authorList>
    </citation>
    <scope>NUCLEOTIDE SEQUENCE [LARGE SCALE GENOMIC DNA]</scope>
    <source>
        <strain evidence="7 8">DSM 44720</strain>
    </source>
</reference>
<keyword evidence="8" id="KW-1185">Reference proteome</keyword>
<dbReference type="GO" id="GO:0022857">
    <property type="term" value="F:transmembrane transporter activity"/>
    <property type="evidence" value="ECO:0007669"/>
    <property type="project" value="InterPro"/>
</dbReference>
<name>A0A2T0T4J7_9PSEU</name>
<feature type="transmembrane region" description="Helical" evidence="6">
    <location>
        <begin position="250"/>
        <end position="271"/>
    </location>
</feature>
<comment type="caution">
    <text evidence="7">The sequence shown here is derived from an EMBL/GenBank/DDBJ whole genome shotgun (WGS) entry which is preliminary data.</text>
</comment>
<evidence type="ECO:0000256" key="3">
    <source>
        <dbReference type="ARBA" id="ARBA00022692"/>
    </source>
</evidence>
<organism evidence="7 8">
    <name type="scientific">Umezawaea tangerina</name>
    <dbReference type="NCBI Taxonomy" id="84725"/>
    <lineage>
        <taxon>Bacteria</taxon>
        <taxon>Bacillati</taxon>
        <taxon>Actinomycetota</taxon>
        <taxon>Actinomycetes</taxon>
        <taxon>Pseudonocardiales</taxon>
        <taxon>Pseudonocardiaceae</taxon>
        <taxon>Umezawaea</taxon>
    </lineage>
</organism>
<proteinExistence type="predicted"/>
<feature type="transmembrane region" description="Helical" evidence="6">
    <location>
        <begin position="167"/>
        <end position="187"/>
    </location>
</feature>
<dbReference type="GO" id="GO:0005886">
    <property type="term" value="C:plasma membrane"/>
    <property type="evidence" value="ECO:0007669"/>
    <property type="project" value="UniProtKB-SubCell"/>
</dbReference>
<dbReference type="InterPro" id="IPR036259">
    <property type="entry name" value="MFS_trans_sf"/>
</dbReference>
<dbReference type="Proteomes" id="UP000239494">
    <property type="component" value="Unassembled WGS sequence"/>
</dbReference>
<feature type="transmembrane region" description="Helical" evidence="6">
    <location>
        <begin position="45"/>
        <end position="69"/>
    </location>
</feature>
<dbReference type="PANTHER" id="PTHR23513:SF18">
    <property type="entry name" value="INTEGRAL MEMBRANE PROTEIN"/>
    <property type="match status" value="1"/>
</dbReference>
<dbReference type="OrthoDB" id="4368225at2"/>
<evidence type="ECO:0000256" key="6">
    <source>
        <dbReference type="SAM" id="Phobius"/>
    </source>
</evidence>
<dbReference type="CDD" id="cd06173">
    <property type="entry name" value="MFS_MefA_like"/>
    <property type="match status" value="1"/>
</dbReference>
<sequence length="439" mass="45654">MLVALRNRTYRRLFLAQVVALTGTGLATVALGLLAYRLAGPEAGVVLGTALAVKMVAYVVVAPLAGALAGLVPRKAMLVGLDLVRAAVAVVLPWVGEVWQVYVLVFVLQAASAAFTPTFQATIPDVLTDERDYTAALTLSRLAYDLESLLSPLLAAVVLAVVGFDRLFLGTSLGFLASAVLVVSVLLPSPRTTRRGRGAVTRGIRIYLATPRLRGLLAVHLAAAAAGSVVFVNTVGYVRDGLGLTAVDVAVALGANGCGSLLAALALPALLDRHADRVVVVRAAALLAATLVLAVPVVAATSGTWRWPVLLGLWAAVGAGGALVLTPGARLLRRSADAADRPAVFAADFALSHACWLLCYPLAGWVGGASALVVLAAVTAGATVVAVRLWPAHDPEVVEHEHDGLAPDHEHLCDAAPVAGRWRHAHPYRIDDFHARWPG</sequence>
<dbReference type="RefSeq" id="WP_106189346.1">
    <property type="nucleotide sequence ID" value="NZ_PVTF01000006.1"/>
</dbReference>
<feature type="transmembrane region" description="Helical" evidence="6">
    <location>
        <begin position="311"/>
        <end position="332"/>
    </location>
</feature>
<evidence type="ECO:0000256" key="2">
    <source>
        <dbReference type="ARBA" id="ARBA00022475"/>
    </source>
</evidence>
<dbReference type="InterPro" id="IPR011701">
    <property type="entry name" value="MFS"/>
</dbReference>